<accession>A0ABM8I3W4</accession>
<keyword evidence="1" id="KW-0472">Membrane</keyword>
<dbReference type="EMBL" id="AP024485">
    <property type="protein sequence ID" value="BCS89375.1"/>
    <property type="molecule type" value="Genomic_DNA"/>
</dbReference>
<sequence>MSNIFKFLLSFALFVIICWFGLQWFVNSEVKKELDTAVSHTTGLTLTYADLSVDILEKQVVLKDVATTLPSGVPLTADEVRIIAFDQLHEVPHFATLKARGLTIPNTPKLFGDYAQPMTALGIADFAGDTQLDYTYHPDDNVLEIKSFSFNDPKLGFMKLRGSLNNIDLDEMRAEQSVGVGIKDVRLTFTDNELMNILTADWARKMGMSRETTLDRISTELDGLARYAGKQDNQNARDVMLGLKRFLNDPGTLSVSATPKKPVPVLYFFMGRDIFDNLQLLNLKIETDSSEGI</sequence>
<protein>
    <submittedName>
        <fullName evidence="2">Uncharacterized protein</fullName>
    </submittedName>
</protein>
<dbReference type="Proteomes" id="UP001053296">
    <property type="component" value="Chromosome"/>
</dbReference>
<evidence type="ECO:0000313" key="2">
    <source>
        <dbReference type="EMBL" id="BCS89375.1"/>
    </source>
</evidence>
<reference evidence="2" key="1">
    <citation type="journal article" date="2022" name="Arch. Microbiol.">
        <title>Pseudodesulfovibrio sediminis sp. nov., a mesophilic and neutrophilic sulfate-reducing bacterium isolated from sediment of a brackish lake.</title>
        <authorList>
            <person name="Takahashi A."/>
            <person name="Kojima H."/>
            <person name="Watanabe M."/>
            <person name="Fukui M."/>
        </authorList>
    </citation>
    <scope>NUCLEOTIDE SEQUENCE</scope>
    <source>
        <strain evidence="2">SF6</strain>
    </source>
</reference>
<gene>
    <name evidence="2" type="ORF">PSDVSF_26170</name>
</gene>
<evidence type="ECO:0000313" key="3">
    <source>
        <dbReference type="Proteomes" id="UP001053296"/>
    </source>
</evidence>
<keyword evidence="1" id="KW-0812">Transmembrane</keyword>
<name>A0ABM8I3W4_9BACT</name>
<keyword evidence="1" id="KW-1133">Transmembrane helix</keyword>
<dbReference type="RefSeq" id="WP_229591348.1">
    <property type="nucleotide sequence ID" value="NZ_AP024485.1"/>
</dbReference>
<keyword evidence="3" id="KW-1185">Reference proteome</keyword>
<proteinExistence type="predicted"/>
<organism evidence="2 3">
    <name type="scientific">Pseudodesulfovibrio sediminis</name>
    <dbReference type="NCBI Taxonomy" id="2810563"/>
    <lineage>
        <taxon>Bacteria</taxon>
        <taxon>Pseudomonadati</taxon>
        <taxon>Thermodesulfobacteriota</taxon>
        <taxon>Desulfovibrionia</taxon>
        <taxon>Desulfovibrionales</taxon>
        <taxon>Desulfovibrionaceae</taxon>
    </lineage>
</organism>
<feature type="transmembrane region" description="Helical" evidence="1">
    <location>
        <begin position="7"/>
        <end position="26"/>
    </location>
</feature>
<evidence type="ECO:0000256" key="1">
    <source>
        <dbReference type="SAM" id="Phobius"/>
    </source>
</evidence>